<evidence type="ECO:0000256" key="1">
    <source>
        <dbReference type="SAM" id="MobiDB-lite"/>
    </source>
</evidence>
<reference evidence="2" key="1">
    <citation type="journal article" date="2015" name="Nature">
        <title>Complex archaea that bridge the gap between prokaryotes and eukaryotes.</title>
        <authorList>
            <person name="Spang A."/>
            <person name="Saw J.H."/>
            <person name="Jorgensen S.L."/>
            <person name="Zaremba-Niedzwiedzka K."/>
            <person name="Martijn J."/>
            <person name="Lind A.E."/>
            <person name="van Eijk R."/>
            <person name="Schleper C."/>
            <person name="Guy L."/>
            <person name="Ettema T.J."/>
        </authorList>
    </citation>
    <scope>NUCLEOTIDE SEQUENCE</scope>
</reference>
<feature type="region of interest" description="Disordered" evidence="1">
    <location>
        <begin position="311"/>
        <end position="335"/>
    </location>
</feature>
<name>A0A0F9DJ32_9ZZZZ</name>
<feature type="region of interest" description="Disordered" evidence="1">
    <location>
        <begin position="196"/>
        <end position="235"/>
    </location>
</feature>
<dbReference type="EMBL" id="LAZR01028734">
    <property type="protein sequence ID" value="KKL61708.1"/>
    <property type="molecule type" value="Genomic_DNA"/>
</dbReference>
<comment type="caution">
    <text evidence="2">The sequence shown here is derived from an EMBL/GenBank/DDBJ whole genome shotgun (WGS) entry which is preliminary data.</text>
</comment>
<dbReference type="AlphaFoldDB" id="A0A0F9DJ32"/>
<proteinExistence type="predicted"/>
<accession>A0A0F9DJ32</accession>
<gene>
    <name evidence="2" type="ORF">LCGC14_2192590</name>
</gene>
<feature type="region of interest" description="Disordered" evidence="1">
    <location>
        <begin position="349"/>
        <end position="385"/>
    </location>
</feature>
<sequence length="411" mass="46571">MKKFSKIQEIVSPKKIKFNYCIILTFLLFSISFVLADTEQTHFEIKIYEDIIKITSEDILISESEVSKDHTKIFDLVAILTNGSEVGIGNLSFNGVGVAKLEVKEKIFDFVLIFTQNTTLPIDTNYLEKYYICVTDKASINSGYTTCAIARDKCLEEYEGENATTNKEALDACNLRTQQKDIEIQGQLTTIGNLEEEEELEEEVVEQAEEEQASEDLAGEEELNEEPSEMMEEGLEDPMDQIADRELIVDTNERVKVIMSAMNIDKSDKVAIDKIKSYVVELDEHLKKNQGEKEMTENEITVNGVTYVLKPDTEKPEIGKSEPEPEKTDTYTKEEVETLVKSSLKEFSETITKAKSEEEKEVTDNTQNPAEHDEQQAPEEVGAFNKSMSVEDRLMKIGSLRKTAPLTVFEQ</sequence>
<feature type="compositionally biased region" description="Basic and acidic residues" evidence="1">
    <location>
        <begin position="349"/>
        <end position="358"/>
    </location>
</feature>
<evidence type="ECO:0000313" key="2">
    <source>
        <dbReference type="EMBL" id="KKL61708.1"/>
    </source>
</evidence>
<organism evidence="2">
    <name type="scientific">marine sediment metagenome</name>
    <dbReference type="NCBI Taxonomy" id="412755"/>
    <lineage>
        <taxon>unclassified sequences</taxon>
        <taxon>metagenomes</taxon>
        <taxon>ecological metagenomes</taxon>
    </lineage>
</organism>
<protein>
    <submittedName>
        <fullName evidence="2">Uncharacterized protein</fullName>
    </submittedName>
</protein>